<proteinExistence type="predicted"/>
<evidence type="ECO:0000313" key="2">
    <source>
        <dbReference type="Proteomes" id="UP000054107"/>
    </source>
</evidence>
<name>A0A0B7NE12_9FUNG</name>
<gene>
    <name evidence="1" type="primary">PARPA_11011.1 scaffold 42152</name>
</gene>
<dbReference type="OrthoDB" id="2276859at2759"/>
<reference evidence="1 2" key="1">
    <citation type="submission" date="2014-09" db="EMBL/GenBank/DDBJ databases">
        <authorList>
            <person name="Ellenberger Sabrina"/>
        </authorList>
    </citation>
    <scope>NUCLEOTIDE SEQUENCE [LARGE SCALE GENOMIC DNA]</scope>
    <source>
        <strain evidence="1 2">CBS 412.66</strain>
    </source>
</reference>
<keyword evidence="2" id="KW-1185">Reference proteome</keyword>
<organism evidence="1 2">
    <name type="scientific">Parasitella parasitica</name>
    <dbReference type="NCBI Taxonomy" id="35722"/>
    <lineage>
        <taxon>Eukaryota</taxon>
        <taxon>Fungi</taxon>
        <taxon>Fungi incertae sedis</taxon>
        <taxon>Mucoromycota</taxon>
        <taxon>Mucoromycotina</taxon>
        <taxon>Mucoromycetes</taxon>
        <taxon>Mucorales</taxon>
        <taxon>Mucorineae</taxon>
        <taxon>Mucoraceae</taxon>
        <taxon>Parasitella</taxon>
    </lineage>
</organism>
<evidence type="ECO:0000313" key="1">
    <source>
        <dbReference type="EMBL" id="CEP16736.1"/>
    </source>
</evidence>
<dbReference type="Proteomes" id="UP000054107">
    <property type="component" value="Unassembled WGS sequence"/>
</dbReference>
<sequence length="413" mass="48357">MILTSHQTYVLEKLPGLIVKEFYMYFGFKTRENGEEKLRRAIEYVFETTESEDLKQYILTEYIEDDFQIFNSTIMDEYWLTTQRQINETSTLKRKAEYISPPKKSSKDRKLSSTISNANIIDLSNEGPSGQSNTIKWKNTKSLSSSIELLALKSEQVSSIEQVFNDKVHINEKYRKSLKLQLYCKSEDLYFFKLLTHLVEGHQINESELYEASDLGEKDLDIMLYGRLFNLLFSNRNDIRVVSGDTKFENFNVDYRVRFLHKSKLYDISHIELGRATTATKIKDDHTKILLESKSIIKNIINNFPFILPSNLKVHCIQLCGLKGDIISLTMKKKTSFIADRLGQRLRVPLNSRDSQKAVRFFQQLLHYRYEVIKAVNKIKDDIHENDDRHSSLERVLGSNNKKQEVLYKDWVL</sequence>
<dbReference type="AlphaFoldDB" id="A0A0B7NE12"/>
<protein>
    <submittedName>
        <fullName evidence="1">Uncharacterized protein</fullName>
    </submittedName>
</protein>
<dbReference type="EMBL" id="LN733260">
    <property type="protein sequence ID" value="CEP16736.1"/>
    <property type="molecule type" value="Genomic_DNA"/>
</dbReference>
<accession>A0A0B7NE12</accession>